<reference evidence="1" key="1">
    <citation type="journal article" date="2021" name="Microorganisms">
        <title>Acidisoma silvae sp. nov. and Acidisomacellulosilytica sp. nov., Two Acidophilic Bacteria Isolated from Decaying Wood, Hydrolyzing Cellulose and Producing Poly-3-hydroxybutyrate.</title>
        <authorList>
            <person name="Mieszkin S."/>
            <person name="Pouder E."/>
            <person name="Uroz S."/>
            <person name="Simon-Colin C."/>
            <person name="Alain K."/>
        </authorList>
    </citation>
    <scope>NUCLEOTIDE SEQUENCE</scope>
    <source>
        <strain evidence="1">HW T2.11</strain>
    </source>
</reference>
<dbReference type="PANTHER" id="PTHR37936:SF3">
    <property type="entry name" value="TRANSPOSASE INSC FOR INSERTION ELEMENT IS2A-RELATED"/>
    <property type="match status" value="1"/>
</dbReference>
<comment type="caution">
    <text evidence="1">The sequence shown here is derived from an EMBL/GenBank/DDBJ whole genome shotgun (WGS) entry which is preliminary data.</text>
</comment>
<gene>
    <name evidence="1" type="ORF">ASILVAE211_25305</name>
</gene>
<evidence type="ECO:0000313" key="2">
    <source>
        <dbReference type="Proteomes" id="UP000708298"/>
    </source>
</evidence>
<dbReference type="Proteomes" id="UP000708298">
    <property type="component" value="Unassembled WGS sequence"/>
</dbReference>
<dbReference type="RefSeq" id="WP_227324160.1">
    <property type="nucleotide sequence ID" value="NZ_JAESVB010000044.1"/>
</dbReference>
<organism evidence="1 2">
    <name type="scientific">Acidisoma silvae</name>
    <dbReference type="NCBI Taxonomy" id="2802396"/>
    <lineage>
        <taxon>Bacteria</taxon>
        <taxon>Pseudomonadati</taxon>
        <taxon>Pseudomonadota</taxon>
        <taxon>Alphaproteobacteria</taxon>
        <taxon>Acetobacterales</taxon>
        <taxon>Acidocellaceae</taxon>
        <taxon>Acidisoma</taxon>
    </lineage>
</organism>
<dbReference type="SUPFAM" id="SSF48295">
    <property type="entry name" value="TrpR-like"/>
    <property type="match status" value="1"/>
</dbReference>
<dbReference type="InterPro" id="IPR002514">
    <property type="entry name" value="Transposase_8"/>
</dbReference>
<accession>A0A963YY91</accession>
<evidence type="ECO:0000313" key="1">
    <source>
        <dbReference type="EMBL" id="MCB8878517.1"/>
    </source>
</evidence>
<name>A0A963YY91_9PROT</name>
<dbReference type="Pfam" id="PF01527">
    <property type="entry name" value="HTH_Tnp_1"/>
    <property type="match status" value="1"/>
</dbReference>
<dbReference type="EMBL" id="JAESVB010000044">
    <property type="protein sequence ID" value="MCB8878517.1"/>
    <property type="molecule type" value="Genomic_DNA"/>
</dbReference>
<dbReference type="AlphaFoldDB" id="A0A963YY91"/>
<protein>
    <submittedName>
        <fullName evidence="1">Transposase</fullName>
    </submittedName>
</protein>
<sequence length="128" mass="14112">MTKVEILTGVERQRRWSTEQKLLILQEAFGVDGTVSDVAQRHDVLPQQIYAWRRKFSPPKFNSPEIASFIPVSLVGGSESSSDGSKRSGGRLKSKDVEIVLRNGRLLRIAAEMDLEVLSSLVACAEAA</sequence>
<dbReference type="NCBIfam" id="NF047595">
    <property type="entry name" value="IS66_ISRel24_TnpA"/>
    <property type="match status" value="1"/>
</dbReference>
<dbReference type="GO" id="GO:0004803">
    <property type="term" value="F:transposase activity"/>
    <property type="evidence" value="ECO:0007669"/>
    <property type="project" value="InterPro"/>
</dbReference>
<keyword evidence="2" id="KW-1185">Reference proteome</keyword>
<dbReference type="GO" id="GO:0043565">
    <property type="term" value="F:sequence-specific DNA binding"/>
    <property type="evidence" value="ECO:0007669"/>
    <property type="project" value="InterPro"/>
</dbReference>
<reference evidence="1" key="2">
    <citation type="submission" date="2021-01" db="EMBL/GenBank/DDBJ databases">
        <authorList>
            <person name="Mieszkin S."/>
            <person name="Pouder E."/>
            <person name="Alain K."/>
        </authorList>
    </citation>
    <scope>NUCLEOTIDE SEQUENCE</scope>
    <source>
        <strain evidence="1">HW T2.11</strain>
    </source>
</reference>
<dbReference type="GO" id="GO:0006313">
    <property type="term" value="P:DNA transposition"/>
    <property type="evidence" value="ECO:0007669"/>
    <property type="project" value="InterPro"/>
</dbReference>
<proteinExistence type="predicted"/>
<dbReference type="PANTHER" id="PTHR37936">
    <property type="entry name" value="TRANSPOSASE INSC FOR INSERTION ELEMENT IS2A-RELATED"/>
    <property type="match status" value="1"/>
</dbReference>
<dbReference type="InterPro" id="IPR010921">
    <property type="entry name" value="Trp_repressor/repl_initiator"/>
</dbReference>